<sequence length="643" mass="73532">MIRLYQKHESENKMTRLQDDFYDAINGEWAKTAVIPDDKPVTGGFTDLSDEIEKLMLSTTDQWLRGEEVPDDTILQNFIKYHRLAADYDKREELGVKPVLPLIAEYQALNSFAEFTTKIAEFELAGKPNFFPFGVAPDFMDARINVLWADAPGTILPDTTYYAEGQPQKDKLLKKWRESSEALLQKFEFSAEEIQDLLDKVLELDARIAKVVLSREESSEYAKLYHPYKWEDFKALAPNLPLDAIFTQLIGQIPDQIIVPEERFWQAADKFYCEETWPLLKAVLIFNAIASAEAYLTDEIRVLAGAYRRALSGTPQAQDKKKAAFYLAQAPFNQAIGLWYAGQKFSPEAKADVEQKVANMIQVYKERLASNDWLTPETRDKAIVKLNVIKPYIGYPEELPERYADKLVDENLSLFENAQKLRQVEIKYGWSKWNQPVDYKEWGMPAHMVNAYYNPQKNLIVFPAAILQAPFYDLHQSSSANYGGIGAVIAHEISHAFDTNGASFDENGSLNNWWTEHDYQAFTERTQKVIDQFEGLDSYGAKVNGKLTVSENVADLGGIAAALEAAKKETDFSAEEFFTNFARIWRMKGREEYMKLLASVDVHAPAKLRTNVQLPNFDDFFTTFDVQEGDGMWRSPEERVVIW</sequence>
<evidence type="ECO:0000313" key="11">
    <source>
        <dbReference type="Proteomes" id="UP000282617"/>
    </source>
</evidence>
<dbReference type="CDD" id="cd08662">
    <property type="entry name" value="M13"/>
    <property type="match status" value="1"/>
</dbReference>
<evidence type="ECO:0000256" key="2">
    <source>
        <dbReference type="ARBA" id="ARBA00007357"/>
    </source>
</evidence>
<dbReference type="GO" id="GO:0004222">
    <property type="term" value="F:metalloendopeptidase activity"/>
    <property type="evidence" value="ECO:0007669"/>
    <property type="project" value="InterPro"/>
</dbReference>
<comment type="similarity">
    <text evidence="2">Belongs to the peptidase M13 family.</text>
</comment>
<dbReference type="PANTHER" id="PTHR11733:SF167">
    <property type="entry name" value="FI17812P1-RELATED"/>
    <property type="match status" value="1"/>
</dbReference>
<dbReference type="EC" id="3.4.24.-" evidence="10"/>
<dbReference type="GO" id="GO:0016485">
    <property type="term" value="P:protein processing"/>
    <property type="evidence" value="ECO:0007669"/>
    <property type="project" value="TreeGrafter"/>
</dbReference>
<keyword evidence="6" id="KW-0862">Zinc</keyword>
<keyword evidence="5 10" id="KW-0378">Hydrolase</keyword>
<name>A0A3R9I2B8_STRCR</name>
<dbReference type="Pfam" id="PF05649">
    <property type="entry name" value="Peptidase_M13_N"/>
    <property type="match status" value="1"/>
</dbReference>
<dbReference type="InterPro" id="IPR000718">
    <property type="entry name" value="Peptidase_M13"/>
</dbReference>
<gene>
    <name evidence="10" type="primary">pepO</name>
    <name evidence="10" type="ORF">D8872_02065</name>
</gene>
<keyword evidence="7" id="KW-0482">Metalloprotease</keyword>
<dbReference type="InterPro" id="IPR042089">
    <property type="entry name" value="Peptidase_M13_dom_2"/>
</dbReference>
<dbReference type="PRINTS" id="PR00786">
    <property type="entry name" value="NEPRILYSIN"/>
</dbReference>
<dbReference type="Gene3D" id="1.10.1380.10">
    <property type="entry name" value="Neutral endopeptidase , domain2"/>
    <property type="match status" value="1"/>
</dbReference>
<evidence type="ECO:0000256" key="7">
    <source>
        <dbReference type="ARBA" id="ARBA00023049"/>
    </source>
</evidence>
<protein>
    <submittedName>
        <fullName evidence="10">Neutral endopeptidase</fullName>
        <ecNumber evidence="10">3.4.24.-</ecNumber>
    </submittedName>
</protein>
<feature type="domain" description="Peptidase M13 C-terminal" evidence="8">
    <location>
        <begin position="450"/>
        <end position="640"/>
    </location>
</feature>
<evidence type="ECO:0000259" key="8">
    <source>
        <dbReference type="Pfam" id="PF01431"/>
    </source>
</evidence>
<evidence type="ECO:0000256" key="4">
    <source>
        <dbReference type="ARBA" id="ARBA00022723"/>
    </source>
</evidence>
<evidence type="ECO:0000259" key="9">
    <source>
        <dbReference type="Pfam" id="PF05649"/>
    </source>
</evidence>
<reference evidence="10 11" key="1">
    <citation type="submission" date="2018-11" db="EMBL/GenBank/DDBJ databases">
        <title>Species Designations Belie Phenotypic and Genotypic Heterogeneity in Oral Streptococci.</title>
        <authorList>
            <person name="Velsko I."/>
        </authorList>
    </citation>
    <scope>NUCLEOTIDE SEQUENCE [LARGE SCALE GENOMIC DNA]</scope>
    <source>
        <strain evidence="10 11">BCC51</strain>
    </source>
</reference>
<dbReference type="GO" id="GO:0046872">
    <property type="term" value="F:metal ion binding"/>
    <property type="evidence" value="ECO:0007669"/>
    <property type="project" value="UniProtKB-KW"/>
</dbReference>
<dbReference type="PANTHER" id="PTHR11733">
    <property type="entry name" value="ZINC METALLOPROTEASE FAMILY M13 NEPRILYSIN-RELATED"/>
    <property type="match status" value="1"/>
</dbReference>
<proteinExistence type="inferred from homology"/>
<accession>A0A3R9I2B8</accession>
<dbReference type="Proteomes" id="UP000282617">
    <property type="component" value="Unassembled WGS sequence"/>
</dbReference>
<dbReference type="EMBL" id="RJNA01000002">
    <property type="protein sequence ID" value="RSI45117.1"/>
    <property type="molecule type" value="Genomic_DNA"/>
</dbReference>
<dbReference type="Pfam" id="PF01431">
    <property type="entry name" value="Peptidase_M13"/>
    <property type="match status" value="1"/>
</dbReference>
<keyword evidence="3" id="KW-0645">Protease</keyword>
<keyword evidence="4" id="KW-0479">Metal-binding</keyword>
<evidence type="ECO:0000256" key="3">
    <source>
        <dbReference type="ARBA" id="ARBA00022670"/>
    </source>
</evidence>
<dbReference type="GO" id="GO:0005886">
    <property type="term" value="C:plasma membrane"/>
    <property type="evidence" value="ECO:0007669"/>
    <property type="project" value="TreeGrafter"/>
</dbReference>
<dbReference type="AlphaFoldDB" id="A0A3R9I2B8"/>
<evidence type="ECO:0000256" key="1">
    <source>
        <dbReference type="ARBA" id="ARBA00001947"/>
    </source>
</evidence>
<comment type="caution">
    <text evidence="10">The sequence shown here is derived from an EMBL/GenBank/DDBJ whole genome shotgun (WGS) entry which is preliminary data.</text>
</comment>
<dbReference type="Gene3D" id="3.40.390.10">
    <property type="entry name" value="Collagenase (Catalytic Domain)"/>
    <property type="match status" value="1"/>
</dbReference>
<dbReference type="InterPro" id="IPR024079">
    <property type="entry name" value="MetalloPept_cat_dom_sf"/>
</dbReference>
<organism evidence="10 11">
    <name type="scientific">Streptococcus cristatus</name>
    <dbReference type="NCBI Taxonomy" id="45634"/>
    <lineage>
        <taxon>Bacteria</taxon>
        <taxon>Bacillati</taxon>
        <taxon>Bacillota</taxon>
        <taxon>Bacilli</taxon>
        <taxon>Lactobacillales</taxon>
        <taxon>Streptococcaceae</taxon>
        <taxon>Streptococcus</taxon>
    </lineage>
</organism>
<feature type="domain" description="Peptidase M13 N-terminal" evidence="9">
    <location>
        <begin position="18"/>
        <end position="396"/>
    </location>
</feature>
<dbReference type="InterPro" id="IPR018497">
    <property type="entry name" value="Peptidase_M13_C"/>
</dbReference>
<evidence type="ECO:0000256" key="6">
    <source>
        <dbReference type="ARBA" id="ARBA00022833"/>
    </source>
</evidence>
<dbReference type="InterPro" id="IPR008753">
    <property type="entry name" value="Peptidase_M13_N"/>
</dbReference>
<comment type="cofactor">
    <cofactor evidence="1">
        <name>Zn(2+)</name>
        <dbReference type="ChEBI" id="CHEBI:29105"/>
    </cofactor>
</comment>
<dbReference type="PROSITE" id="PS51885">
    <property type="entry name" value="NEPRILYSIN"/>
    <property type="match status" value="1"/>
</dbReference>
<dbReference type="SUPFAM" id="SSF55486">
    <property type="entry name" value="Metalloproteases ('zincins'), catalytic domain"/>
    <property type="match status" value="1"/>
</dbReference>
<evidence type="ECO:0000313" key="10">
    <source>
        <dbReference type="EMBL" id="RSI45117.1"/>
    </source>
</evidence>
<evidence type="ECO:0000256" key="5">
    <source>
        <dbReference type="ARBA" id="ARBA00022801"/>
    </source>
</evidence>